<dbReference type="EMBL" id="CP045845">
    <property type="protein sequence ID" value="QGH31300.1"/>
    <property type="molecule type" value="Genomic_DNA"/>
</dbReference>
<name>A0ABX6DUQ8_KLUIN</name>
<keyword evidence="2" id="KW-1185">Reference proteome</keyword>
<evidence type="ECO:0000313" key="1">
    <source>
        <dbReference type="EMBL" id="QGH31300.1"/>
    </source>
</evidence>
<dbReference type="GeneID" id="91974157"/>
<gene>
    <name evidence="1" type="ORF">GHC21_17175</name>
</gene>
<accession>A0ABX6DUQ8</accession>
<reference evidence="1 2" key="1">
    <citation type="submission" date="2019-10" db="EMBL/GenBank/DDBJ databases">
        <title>Complete genome sequencing of drug resistant plasmids in Kluyvera intermedia.</title>
        <authorList>
            <person name="Ke C."/>
            <person name="Jian S."/>
        </authorList>
    </citation>
    <scope>NUCLEOTIDE SEQUENCE [LARGE SCALE GENOMIC DNA]</scope>
    <source>
        <strain evidence="1 2">N2-1</strain>
    </source>
</reference>
<protein>
    <submittedName>
        <fullName evidence="1">Uncharacterized protein</fullName>
    </submittedName>
</protein>
<proteinExistence type="predicted"/>
<evidence type="ECO:0000313" key="2">
    <source>
        <dbReference type="Proteomes" id="UP000344450"/>
    </source>
</evidence>
<dbReference type="RefSeq" id="WP_153743587.1">
    <property type="nucleotide sequence ID" value="NZ_CP045843.1"/>
</dbReference>
<dbReference type="Proteomes" id="UP000344450">
    <property type="component" value="Chromosome"/>
</dbReference>
<sequence>MQGYDDITGFKKATGVSNYKILSKYNSDNILKKWSVLERIHGAAVAGAIYPQMPGLTEFQDVPPWNINSPEEAVQPQVDFNITPPPRIENRLTAVESSTAQVYPKDLLTNDTNNTTTVELKNSKRFSSLFSQKTPASDSAIPSNQQRDVQLKMLFERMTSCQ</sequence>
<organism evidence="1 2">
    <name type="scientific">Kluyvera intermedia</name>
    <name type="common">Enterobacter intermedius</name>
    <dbReference type="NCBI Taxonomy" id="61648"/>
    <lineage>
        <taxon>Bacteria</taxon>
        <taxon>Pseudomonadati</taxon>
        <taxon>Pseudomonadota</taxon>
        <taxon>Gammaproteobacteria</taxon>
        <taxon>Enterobacterales</taxon>
        <taxon>Enterobacteriaceae</taxon>
        <taxon>Kluyvera</taxon>
    </lineage>
</organism>